<accession>A0A4Y9YNY3</accession>
<name>A0A4Y9YNY3_9AGAM</name>
<keyword evidence="2" id="KW-0677">Repeat</keyword>
<keyword evidence="1 3" id="KW-0853">WD repeat</keyword>
<dbReference type="InterPro" id="IPR039328">
    <property type="entry name" value="WDR89"/>
</dbReference>
<evidence type="ECO:0000313" key="6">
    <source>
        <dbReference type="Proteomes" id="UP000298327"/>
    </source>
</evidence>
<evidence type="ECO:0000256" key="1">
    <source>
        <dbReference type="ARBA" id="ARBA00022574"/>
    </source>
</evidence>
<feature type="repeat" description="WD" evidence="3">
    <location>
        <begin position="379"/>
        <end position="425"/>
    </location>
</feature>
<dbReference type="SMART" id="SM00320">
    <property type="entry name" value="WD40"/>
    <property type="match status" value="5"/>
</dbReference>
<dbReference type="SUPFAM" id="SSF50978">
    <property type="entry name" value="WD40 repeat-like"/>
    <property type="match status" value="1"/>
</dbReference>
<dbReference type="PROSITE" id="PS50294">
    <property type="entry name" value="WD_REPEATS_REGION"/>
    <property type="match status" value="2"/>
</dbReference>
<evidence type="ECO:0000313" key="5">
    <source>
        <dbReference type="EMBL" id="TFY63550.1"/>
    </source>
</evidence>
<dbReference type="EMBL" id="SEOQ01000411">
    <property type="protein sequence ID" value="TFY63550.1"/>
    <property type="molecule type" value="Genomic_DNA"/>
</dbReference>
<dbReference type="AlphaFoldDB" id="A0A4Y9YNY3"/>
<dbReference type="PROSITE" id="PS50082">
    <property type="entry name" value="WD_REPEATS_2"/>
    <property type="match status" value="2"/>
</dbReference>
<protein>
    <submittedName>
        <fullName evidence="5">Uncharacterized protein</fullName>
    </submittedName>
</protein>
<gene>
    <name evidence="5" type="ORF">EVG20_g6274</name>
</gene>
<evidence type="ECO:0000256" key="4">
    <source>
        <dbReference type="SAM" id="MobiDB-lite"/>
    </source>
</evidence>
<sequence length="713" mass="78516">MVLLANPSARWCRICGLRPFDPWIYRPALAHSQAGIPQPYMLIDRPEVHSLAQYHGAASSRFVLAVVRLVGVIYQLYLTIVATAASMLDDRQIRRGQDMFIPKRRCADRPWLRWDSGDPLSLLLLYILKSLRSRHSFSSTTFEPPPRDACNQKAMSIVDAPRAHAPVKNPALLSHPSLTYPHILILRSVRAHLDTRYTTLDTRKQRKMPFTPDDQLELTFPPELIPQQVRKELHESIHIRPLAMNDYHRGHLDVLRVLTLVTDPGETAYRAQLAAQLSAPHTYYTVVLIERTSDRIVGVGTLFLERKFVRALGVVGHVEDVAVGRARGSAYALSSSLAADAYVLAIASLPSYYAASASAPSNSIHYFDRSMLRNVHTVTNAHKDGITSLRAVDSVAGASGRVLVSSGKDGVVKVWDDRTRSAAVQMTSAGRPRALLSCDVSPDGLTVAAGTAVQSDEALILYWDPRNPAAPLRTHASTHSDDVTALHFWRPSSSHASPSYKALLSASTDGLVSISNADEDDEDEAVVHVGNWGCSISQAGWIPRRGALPHVWAGSDMETFSTWSEELDPQQDLDIRGPSIHTQQRTWVTDYLIGCHASESSETLGVFVGSNEGDVALITSADHTSRDSPWTLERLWTGQHTGVVRSVLWDERNNVILTGGEDSRLCMWSCPPLSRRAGAAMETDASPSKKRDHDGDVEMGNVSDSGPKKPRRS</sequence>
<dbReference type="InterPro" id="IPR001680">
    <property type="entry name" value="WD40_rpt"/>
</dbReference>
<reference evidence="5 6" key="1">
    <citation type="submission" date="2019-02" db="EMBL/GenBank/DDBJ databases">
        <title>Genome sequencing of the rare red list fungi Dentipellis fragilis.</title>
        <authorList>
            <person name="Buettner E."/>
            <person name="Kellner H."/>
        </authorList>
    </citation>
    <scope>NUCLEOTIDE SEQUENCE [LARGE SCALE GENOMIC DNA]</scope>
    <source>
        <strain evidence="5 6">DSM 105465</strain>
    </source>
</reference>
<dbReference type="InterPro" id="IPR036322">
    <property type="entry name" value="WD40_repeat_dom_sf"/>
</dbReference>
<proteinExistence type="predicted"/>
<dbReference type="Pfam" id="PF00400">
    <property type="entry name" value="WD40"/>
    <property type="match status" value="2"/>
</dbReference>
<dbReference type="PANTHER" id="PTHR22889:SF0">
    <property type="entry name" value="WD REPEAT-CONTAINING PROTEIN 89"/>
    <property type="match status" value="1"/>
</dbReference>
<evidence type="ECO:0000256" key="2">
    <source>
        <dbReference type="ARBA" id="ARBA00022737"/>
    </source>
</evidence>
<dbReference type="Gene3D" id="3.40.630.30">
    <property type="match status" value="1"/>
</dbReference>
<dbReference type="InterPro" id="IPR015943">
    <property type="entry name" value="WD40/YVTN_repeat-like_dom_sf"/>
</dbReference>
<organism evidence="5 6">
    <name type="scientific">Dentipellis fragilis</name>
    <dbReference type="NCBI Taxonomy" id="205917"/>
    <lineage>
        <taxon>Eukaryota</taxon>
        <taxon>Fungi</taxon>
        <taxon>Dikarya</taxon>
        <taxon>Basidiomycota</taxon>
        <taxon>Agaricomycotina</taxon>
        <taxon>Agaricomycetes</taxon>
        <taxon>Russulales</taxon>
        <taxon>Hericiaceae</taxon>
        <taxon>Dentipellis</taxon>
    </lineage>
</organism>
<feature type="compositionally biased region" description="Basic and acidic residues" evidence="4">
    <location>
        <begin position="687"/>
        <end position="696"/>
    </location>
</feature>
<feature type="region of interest" description="Disordered" evidence="4">
    <location>
        <begin position="676"/>
        <end position="713"/>
    </location>
</feature>
<dbReference type="Proteomes" id="UP000298327">
    <property type="component" value="Unassembled WGS sequence"/>
</dbReference>
<keyword evidence="6" id="KW-1185">Reference proteome</keyword>
<dbReference type="STRING" id="205917.A0A4Y9YNY3"/>
<comment type="caution">
    <text evidence="5">The sequence shown here is derived from an EMBL/GenBank/DDBJ whole genome shotgun (WGS) entry which is preliminary data.</text>
</comment>
<feature type="repeat" description="WD" evidence="3">
    <location>
        <begin position="637"/>
        <end position="669"/>
    </location>
</feature>
<evidence type="ECO:0000256" key="3">
    <source>
        <dbReference type="PROSITE-ProRule" id="PRU00221"/>
    </source>
</evidence>
<dbReference type="OrthoDB" id="25131at2759"/>
<dbReference type="Gene3D" id="2.130.10.10">
    <property type="entry name" value="YVTN repeat-like/Quinoprotein amine dehydrogenase"/>
    <property type="match status" value="2"/>
</dbReference>
<dbReference type="PANTHER" id="PTHR22889">
    <property type="entry name" value="WD REPEAT-CONTAINING PROTEIN 89"/>
    <property type="match status" value="1"/>
</dbReference>